<evidence type="ECO:0008006" key="3">
    <source>
        <dbReference type="Google" id="ProtNLM"/>
    </source>
</evidence>
<name>A0AAU3IFB2_9ACTN</name>
<organism evidence="2">
    <name type="scientific">Streptomyces sp. NBC_01393</name>
    <dbReference type="NCBI Taxonomy" id="2903851"/>
    <lineage>
        <taxon>Bacteria</taxon>
        <taxon>Bacillati</taxon>
        <taxon>Actinomycetota</taxon>
        <taxon>Actinomycetes</taxon>
        <taxon>Kitasatosporales</taxon>
        <taxon>Streptomycetaceae</taxon>
        <taxon>Streptomyces</taxon>
    </lineage>
</organism>
<sequence>MTYRRPNRERAFRQAKRTVASRRRPTPPYLIKNVAAQVGMSSLTAEQFVQGWGIGAAPPVDDYSTR</sequence>
<feature type="compositionally biased region" description="Basic residues" evidence="1">
    <location>
        <begin position="13"/>
        <end position="25"/>
    </location>
</feature>
<feature type="region of interest" description="Disordered" evidence="1">
    <location>
        <begin position="1"/>
        <end position="26"/>
    </location>
</feature>
<gene>
    <name evidence="2" type="ORF">OG699_41420</name>
</gene>
<accession>A0AAU3IFB2</accession>
<dbReference type="AlphaFoldDB" id="A0AAU3IFB2"/>
<proteinExistence type="predicted"/>
<protein>
    <recommendedName>
        <fullName evidence="3">HTH araC/xylS-type domain-containing protein</fullName>
    </recommendedName>
</protein>
<evidence type="ECO:0000256" key="1">
    <source>
        <dbReference type="SAM" id="MobiDB-lite"/>
    </source>
</evidence>
<reference evidence="2" key="1">
    <citation type="submission" date="2022-10" db="EMBL/GenBank/DDBJ databases">
        <title>The complete genomes of actinobacterial strains from the NBC collection.</title>
        <authorList>
            <person name="Joergensen T.S."/>
            <person name="Alvarez Arevalo M."/>
            <person name="Sterndorff E.B."/>
            <person name="Faurdal D."/>
            <person name="Vuksanovic O."/>
            <person name="Mourched A.-S."/>
            <person name="Charusanti P."/>
            <person name="Shaw S."/>
            <person name="Blin K."/>
            <person name="Weber T."/>
        </authorList>
    </citation>
    <scope>NUCLEOTIDE SEQUENCE</scope>
    <source>
        <strain evidence="2">NBC_01393</strain>
    </source>
</reference>
<evidence type="ECO:0000313" key="2">
    <source>
        <dbReference type="EMBL" id="WTZ13872.1"/>
    </source>
</evidence>
<feature type="compositionally biased region" description="Basic and acidic residues" evidence="1">
    <location>
        <begin position="1"/>
        <end position="12"/>
    </location>
</feature>
<dbReference type="EMBL" id="CP109546">
    <property type="protein sequence ID" value="WTZ13872.1"/>
    <property type="molecule type" value="Genomic_DNA"/>
</dbReference>